<dbReference type="Gene3D" id="1.10.3720.10">
    <property type="entry name" value="MetI-like"/>
    <property type="match status" value="1"/>
</dbReference>
<evidence type="ECO:0000313" key="10">
    <source>
        <dbReference type="Proteomes" id="UP000297385"/>
    </source>
</evidence>
<dbReference type="Pfam" id="PF00528">
    <property type="entry name" value="BPD_transp_1"/>
    <property type="match status" value="1"/>
</dbReference>
<feature type="transmembrane region" description="Helical" evidence="7">
    <location>
        <begin position="258"/>
        <end position="279"/>
    </location>
</feature>
<sequence>MTTAANPNIIALNKTGKQKAKPRVKFRPVYIALALWLIGVLGPYAWMFITSITPQEEMTQSAARIWPHHGNLKAYEYLFSNHKFIAYAINSAIVAVGTVIITTTFALLAGTVLSRYRFRGRKFVLFGTLILQLFPTVLMIVPLYIEMRTFGLLDTKQGLMIVYTAFSLSFSTWLMKGYVDQIPKEIEEAALIDGCSRFQTFLYVIVPLTKPGISAVATFSFIYSWNEFIYALTFTHSDVARTIPVGLRLFIGESSINWQYITAAGVLAAIPVLVGFMLAQRSLIAGLTAGAVKG</sequence>
<evidence type="ECO:0000313" key="9">
    <source>
        <dbReference type="EMBL" id="TFE36858.1"/>
    </source>
</evidence>
<feature type="transmembrane region" description="Helical" evidence="7">
    <location>
        <begin position="123"/>
        <end position="145"/>
    </location>
</feature>
<dbReference type="CDD" id="cd06261">
    <property type="entry name" value="TM_PBP2"/>
    <property type="match status" value="1"/>
</dbReference>
<dbReference type="InterPro" id="IPR035906">
    <property type="entry name" value="MetI-like_sf"/>
</dbReference>
<dbReference type="SUPFAM" id="SSF161098">
    <property type="entry name" value="MetI-like"/>
    <property type="match status" value="1"/>
</dbReference>
<keyword evidence="4 7" id="KW-0812">Transmembrane</keyword>
<keyword evidence="5 7" id="KW-1133">Transmembrane helix</keyword>
<gene>
    <name evidence="9" type="ORF">E2553_45305</name>
</gene>
<evidence type="ECO:0000256" key="4">
    <source>
        <dbReference type="ARBA" id="ARBA00022692"/>
    </source>
</evidence>
<dbReference type="InterPro" id="IPR000515">
    <property type="entry name" value="MetI-like"/>
</dbReference>
<dbReference type="GO" id="GO:0055085">
    <property type="term" value="P:transmembrane transport"/>
    <property type="evidence" value="ECO:0007669"/>
    <property type="project" value="InterPro"/>
</dbReference>
<evidence type="ECO:0000256" key="1">
    <source>
        <dbReference type="ARBA" id="ARBA00004651"/>
    </source>
</evidence>
<evidence type="ECO:0000256" key="2">
    <source>
        <dbReference type="ARBA" id="ARBA00022448"/>
    </source>
</evidence>
<keyword evidence="2 7" id="KW-0813">Transport</keyword>
<evidence type="ECO:0000256" key="7">
    <source>
        <dbReference type="RuleBase" id="RU363032"/>
    </source>
</evidence>
<feature type="transmembrane region" description="Helical" evidence="7">
    <location>
        <begin position="29"/>
        <end position="49"/>
    </location>
</feature>
<accession>A0A4Y8MHG3</accession>
<proteinExistence type="inferred from homology"/>
<dbReference type="GO" id="GO:0005886">
    <property type="term" value="C:plasma membrane"/>
    <property type="evidence" value="ECO:0007669"/>
    <property type="project" value="UniProtKB-SubCell"/>
</dbReference>
<evidence type="ECO:0000256" key="5">
    <source>
        <dbReference type="ARBA" id="ARBA00022989"/>
    </source>
</evidence>
<dbReference type="EMBL" id="SNVI01000008">
    <property type="protein sequence ID" value="TFE36858.1"/>
    <property type="molecule type" value="Genomic_DNA"/>
</dbReference>
<evidence type="ECO:0000256" key="3">
    <source>
        <dbReference type="ARBA" id="ARBA00022475"/>
    </source>
</evidence>
<reference evidence="9 10" key="1">
    <citation type="submission" date="2019-03" db="EMBL/GenBank/DDBJ databases">
        <title>Complete Genome Sequence of Paraburkholderia dipogonis ICMP 19430T, a Nitrogen-fixing Symbiont of the South African Invasive Legume Dipogon lignosus in New Zealand.</title>
        <authorList>
            <person name="De Meyer S.E."/>
        </authorList>
    </citation>
    <scope>NUCLEOTIDE SEQUENCE [LARGE SCALE GENOMIC DNA]</scope>
    <source>
        <strain evidence="9 10">ICMP 19430</strain>
    </source>
</reference>
<evidence type="ECO:0000259" key="8">
    <source>
        <dbReference type="PROSITE" id="PS50928"/>
    </source>
</evidence>
<feature type="transmembrane region" description="Helical" evidence="7">
    <location>
        <begin position="84"/>
        <end position="111"/>
    </location>
</feature>
<comment type="caution">
    <text evidence="9">The sequence shown here is derived from an EMBL/GenBank/DDBJ whole genome shotgun (WGS) entry which is preliminary data.</text>
</comment>
<dbReference type="PANTHER" id="PTHR32243">
    <property type="entry name" value="MALTOSE TRANSPORT SYSTEM PERMEASE-RELATED"/>
    <property type="match status" value="1"/>
</dbReference>
<keyword evidence="6 7" id="KW-0472">Membrane</keyword>
<feature type="domain" description="ABC transmembrane type-1" evidence="8">
    <location>
        <begin position="88"/>
        <end position="279"/>
    </location>
</feature>
<dbReference type="InterPro" id="IPR050901">
    <property type="entry name" value="BP-dep_ABC_trans_perm"/>
</dbReference>
<evidence type="ECO:0000256" key="6">
    <source>
        <dbReference type="ARBA" id="ARBA00023136"/>
    </source>
</evidence>
<feature type="transmembrane region" description="Helical" evidence="7">
    <location>
        <begin position="157"/>
        <end position="179"/>
    </location>
</feature>
<name>A0A4Y8MHG3_9BURK</name>
<feature type="transmembrane region" description="Helical" evidence="7">
    <location>
        <begin position="200"/>
        <end position="223"/>
    </location>
</feature>
<dbReference type="AlphaFoldDB" id="A0A4Y8MHG3"/>
<keyword evidence="3" id="KW-1003">Cell membrane</keyword>
<organism evidence="9 10">
    <name type="scientific">Paraburkholderia dipogonis</name>
    <dbReference type="NCBI Taxonomy" id="1211383"/>
    <lineage>
        <taxon>Bacteria</taxon>
        <taxon>Pseudomonadati</taxon>
        <taxon>Pseudomonadota</taxon>
        <taxon>Betaproteobacteria</taxon>
        <taxon>Burkholderiales</taxon>
        <taxon>Burkholderiaceae</taxon>
        <taxon>Paraburkholderia</taxon>
    </lineage>
</organism>
<comment type="subcellular location">
    <subcellularLocation>
        <location evidence="1 7">Cell membrane</location>
        <topology evidence="1 7">Multi-pass membrane protein</topology>
    </subcellularLocation>
</comment>
<comment type="similarity">
    <text evidence="7">Belongs to the binding-protein-dependent transport system permease family.</text>
</comment>
<dbReference type="RefSeq" id="WP_134466779.1">
    <property type="nucleotide sequence ID" value="NZ_SNVI01000008.1"/>
</dbReference>
<dbReference type="Proteomes" id="UP000297385">
    <property type="component" value="Unassembled WGS sequence"/>
</dbReference>
<protein>
    <submittedName>
        <fullName evidence="9">Carbohydrate ABC transporter permease</fullName>
    </submittedName>
</protein>
<dbReference type="PANTHER" id="PTHR32243:SF18">
    <property type="entry name" value="INNER MEMBRANE ABC TRANSPORTER PERMEASE PROTEIN YCJP"/>
    <property type="match status" value="1"/>
</dbReference>
<dbReference type="PROSITE" id="PS50928">
    <property type="entry name" value="ABC_TM1"/>
    <property type="match status" value="1"/>
</dbReference>